<dbReference type="AlphaFoldDB" id="A0AAV9JFN6"/>
<comment type="caution">
    <text evidence="1">The sequence shown here is derived from an EMBL/GenBank/DDBJ whole genome shotgun (WGS) entry which is preliminary data.</text>
</comment>
<dbReference type="PANTHER" id="PTHR42085">
    <property type="entry name" value="F-BOX DOMAIN-CONTAINING PROTEIN"/>
    <property type="match status" value="1"/>
</dbReference>
<organism evidence="1 2">
    <name type="scientific">Oleoguttula mirabilis</name>
    <dbReference type="NCBI Taxonomy" id="1507867"/>
    <lineage>
        <taxon>Eukaryota</taxon>
        <taxon>Fungi</taxon>
        <taxon>Dikarya</taxon>
        <taxon>Ascomycota</taxon>
        <taxon>Pezizomycotina</taxon>
        <taxon>Dothideomycetes</taxon>
        <taxon>Dothideomycetidae</taxon>
        <taxon>Mycosphaerellales</taxon>
        <taxon>Teratosphaeriaceae</taxon>
        <taxon>Oleoguttula</taxon>
    </lineage>
</organism>
<evidence type="ECO:0000313" key="2">
    <source>
        <dbReference type="Proteomes" id="UP001324427"/>
    </source>
</evidence>
<evidence type="ECO:0000313" key="1">
    <source>
        <dbReference type="EMBL" id="KAK4544005.1"/>
    </source>
</evidence>
<name>A0AAV9JFN6_9PEZI</name>
<protein>
    <submittedName>
        <fullName evidence="1">Uncharacterized protein</fullName>
    </submittedName>
</protein>
<dbReference type="PANTHER" id="PTHR42085:SF2">
    <property type="entry name" value="F-BOX DOMAIN-CONTAINING PROTEIN"/>
    <property type="match status" value="1"/>
</dbReference>
<dbReference type="InterPro" id="IPR038883">
    <property type="entry name" value="AN11006-like"/>
</dbReference>
<dbReference type="EMBL" id="JAVFHQ010000028">
    <property type="protein sequence ID" value="KAK4544005.1"/>
    <property type="molecule type" value="Genomic_DNA"/>
</dbReference>
<keyword evidence="2" id="KW-1185">Reference proteome</keyword>
<proteinExistence type="predicted"/>
<accession>A0AAV9JFN6</accession>
<sequence>MAKNPDDTAEPFRFLDLPPELRNRVYHYVFEGRSQQDIELFAEAKSFAPHMAVTAVSQQLRTESQGLYVIALKDFWTTHHFYIRIRGQERPRLSDLLSQAKQIPVRGLARLEFRIQRDDNSALRWDVQLTVDGGVEWRLWSPDYVPRGFKGVSEGTPWFIEAIERSAALRDVLICDRLEDGLLEGCIQYIAHHKGWMTLD</sequence>
<dbReference type="Proteomes" id="UP001324427">
    <property type="component" value="Unassembled WGS sequence"/>
</dbReference>
<reference evidence="1 2" key="1">
    <citation type="submission" date="2021-11" db="EMBL/GenBank/DDBJ databases">
        <title>Black yeast isolated from Biological Soil Crust.</title>
        <authorList>
            <person name="Kurbessoian T."/>
        </authorList>
    </citation>
    <scope>NUCLEOTIDE SEQUENCE [LARGE SCALE GENOMIC DNA]</scope>
    <source>
        <strain evidence="1 2">CCFEE 5522</strain>
    </source>
</reference>
<gene>
    <name evidence="1" type="ORF">LTR36_004779</name>
</gene>